<evidence type="ECO:0000256" key="6">
    <source>
        <dbReference type="ARBA" id="ARBA00023056"/>
    </source>
</evidence>
<evidence type="ECO:0000256" key="3">
    <source>
        <dbReference type="ARBA" id="ARBA00010281"/>
    </source>
</evidence>
<evidence type="ECO:0000256" key="4">
    <source>
        <dbReference type="ARBA" id="ARBA00022676"/>
    </source>
</evidence>
<dbReference type="EMBL" id="AEQN01000007">
    <property type="protein sequence ID" value="EFV02427.1"/>
    <property type="molecule type" value="Genomic_DNA"/>
</dbReference>
<dbReference type="EC" id="2.4.1.21" evidence="7"/>
<dbReference type="HAMAP" id="MF_00484">
    <property type="entry name" value="Glycogen_synth"/>
    <property type="match status" value="1"/>
</dbReference>
<protein>
    <recommendedName>
        <fullName evidence="7">Glycogen synthase</fullName>
        <ecNumber evidence="7">2.4.1.21</ecNumber>
    </recommendedName>
    <alternativeName>
        <fullName evidence="7">Starch [bacterial glycogen] synthase</fullName>
    </alternativeName>
</protein>
<name>E6MEA2_9FIRM</name>
<reference evidence="10 11" key="1">
    <citation type="submission" date="2010-12" db="EMBL/GenBank/DDBJ databases">
        <authorList>
            <person name="Muzny D."/>
            <person name="Qin X."/>
            <person name="Deng J."/>
            <person name="Jiang H."/>
            <person name="Liu Y."/>
            <person name="Qu J."/>
            <person name="Song X.-Z."/>
            <person name="Zhang L."/>
            <person name="Thornton R."/>
            <person name="Coyle M."/>
            <person name="Francisco L."/>
            <person name="Jackson L."/>
            <person name="Javaid M."/>
            <person name="Korchina V."/>
            <person name="Kovar C."/>
            <person name="Mata R."/>
            <person name="Mathew T."/>
            <person name="Ngo R."/>
            <person name="Nguyen L."/>
            <person name="Nguyen N."/>
            <person name="Okwuonu G."/>
            <person name="Ongeri F."/>
            <person name="Pham C."/>
            <person name="Simmons D."/>
            <person name="Wilczek-Boney K."/>
            <person name="Hale W."/>
            <person name="Jakkamsetti A."/>
            <person name="Pham P."/>
            <person name="Ruth R."/>
            <person name="San Lucas F."/>
            <person name="Warren J."/>
            <person name="Zhang J."/>
            <person name="Zhao Z."/>
            <person name="Zhou C."/>
            <person name="Zhu D."/>
            <person name="Lee S."/>
            <person name="Bess C."/>
            <person name="Blankenburg K."/>
            <person name="Forbes L."/>
            <person name="Fu Q."/>
            <person name="Gubbala S."/>
            <person name="Hirani K."/>
            <person name="Jayaseelan J.C."/>
            <person name="Lara F."/>
            <person name="Munidasa M."/>
            <person name="Palculict T."/>
            <person name="Patil S."/>
            <person name="Pu L.-L."/>
            <person name="Saada N."/>
            <person name="Tang L."/>
            <person name="Weissenberger G."/>
            <person name="Zhu Y."/>
            <person name="Hemphill L."/>
            <person name="Shang Y."/>
            <person name="Youmans B."/>
            <person name="Ayvaz T."/>
            <person name="Ross M."/>
            <person name="Santibanez J."/>
            <person name="Aqrawi P."/>
            <person name="Gross S."/>
            <person name="Joshi V."/>
            <person name="Fowler G."/>
            <person name="Nazareth L."/>
            <person name="Reid J."/>
            <person name="Worley K."/>
            <person name="Petrosino J."/>
            <person name="Highlander S."/>
            <person name="Gibbs R."/>
        </authorList>
    </citation>
    <scope>NUCLEOTIDE SEQUENCE [LARGE SCALE GENOMIC DNA]</scope>
    <source>
        <strain evidence="10 11">ATCC 23263</strain>
    </source>
</reference>
<keyword evidence="5 7" id="KW-0808">Transferase</keyword>
<dbReference type="GO" id="GO:0005978">
    <property type="term" value="P:glycogen biosynthetic process"/>
    <property type="evidence" value="ECO:0007669"/>
    <property type="project" value="UniProtKB-UniRule"/>
</dbReference>
<comment type="similarity">
    <text evidence="3 7">Belongs to the glycosyltransferase 1 family. Bacterial/plant glycogen synthase subfamily.</text>
</comment>
<evidence type="ECO:0000313" key="10">
    <source>
        <dbReference type="EMBL" id="EFV02427.1"/>
    </source>
</evidence>
<evidence type="ECO:0000313" key="11">
    <source>
        <dbReference type="Proteomes" id="UP000004754"/>
    </source>
</evidence>
<dbReference type="InterPro" id="IPR011835">
    <property type="entry name" value="GS/SS"/>
</dbReference>
<dbReference type="CDD" id="cd03791">
    <property type="entry name" value="GT5_Glycogen_synthase_DULL1-like"/>
    <property type="match status" value="1"/>
</dbReference>
<accession>E6MEA2</accession>
<feature type="domain" description="Starch synthase catalytic" evidence="9">
    <location>
        <begin position="8"/>
        <end position="237"/>
    </location>
</feature>
<dbReference type="eggNOG" id="COG0297">
    <property type="taxonomic scope" value="Bacteria"/>
</dbReference>
<keyword evidence="11" id="KW-1185">Reference proteome</keyword>
<comment type="function">
    <text evidence="2 7">Synthesizes alpha-1,4-glucan chains using ADP-glucose.</text>
</comment>
<evidence type="ECO:0000259" key="9">
    <source>
        <dbReference type="Pfam" id="PF08323"/>
    </source>
</evidence>
<keyword evidence="4 7" id="KW-0328">Glycosyltransferase</keyword>
<evidence type="ECO:0000256" key="7">
    <source>
        <dbReference type="HAMAP-Rule" id="MF_00484"/>
    </source>
</evidence>
<evidence type="ECO:0000256" key="2">
    <source>
        <dbReference type="ARBA" id="ARBA00002764"/>
    </source>
</evidence>
<dbReference type="PANTHER" id="PTHR45825">
    <property type="entry name" value="GRANULE-BOUND STARCH SYNTHASE 1, CHLOROPLASTIC/AMYLOPLASTIC"/>
    <property type="match status" value="1"/>
</dbReference>
<dbReference type="HOGENOM" id="CLU_009583_18_2_9"/>
<dbReference type="InterPro" id="IPR013534">
    <property type="entry name" value="Starch_synth_cat_dom"/>
</dbReference>
<dbReference type="NCBIfam" id="TIGR02095">
    <property type="entry name" value="glgA"/>
    <property type="match status" value="1"/>
</dbReference>
<evidence type="ECO:0000256" key="5">
    <source>
        <dbReference type="ARBA" id="ARBA00022679"/>
    </source>
</evidence>
<dbReference type="GO" id="GO:0009011">
    <property type="term" value="F:alpha-1,4-glucan glucosyltransferase (ADP-glucose donor) activity"/>
    <property type="evidence" value="ECO:0007669"/>
    <property type="project" value="UniProtKB-UniRule"/>
</dbReference>
<evidence type="ECO:0000256" key="1">
    <source>
        <dbReference type="ARBA" id="ARBA00001478"/>
    </source>
</evidence>
<comment type="caution">
    <text evidence="10">The sequence shown here is derived from an EMBL/GenBank/DDBJ whole genome shotgun (WGS) entry which is preliminary data.</text>
</comment>
<keyword evidence="6 7" id="KW-0320">Glycogen biosynthesis</keyword>
<dbReference type="OrthoDB" id="9808590at2"/>
<dbReference type="InterPro" id="IPR001296">
    <property type="entry name" value="Glyco_trans_1"/>
</dbReference>
<dbReference type="SUPFAM" id="SSF53756">
    <property type="entry name" value="UDP-Glycosyltransferase/glycogen phosphorylase"/>
    <property type="match status" value="1"/>
</dbReference>
<dbReference type="PANTHER" id="PTHR45825:SF11">
    <property type="entry name" value="ALPHA AMYLASE DOMAIN-CONTAINING PROTEIN"/>
    <property type="match status" value="1"/>
</dbReference>
<comment type="catalytic activity">
    <reaction evidence="1 7">
        <text>[(1-&gt;4)-alpha-D-glucosyl](n) + ADP-alpha-D-glucose = [(1-&gt;4)-alpha-D-glucosyl](n+1) + ADP + H(+)</text>
        <dbReference type="Rhea" id="RHEA:18189"/>
        <dbReference type="Rhea" id="RHEA-COMP:9584"/>
        <dbReference type="Rhea" id="RHEA-COMP:9587"/>
        <dbReference type="ChEBI" id="CHEBI:15378"/>
        <dbReference type="ChEBI" id="CHEBI:15444"/>
        <dbReference type="ChEBI" id="CHEBI:57498"/>
        <dbReference type="ChEBI" id="CHEBI:456216"/>
        <dbReference type="EC" id="2.4.1.21"/>
    </reaction>
</comment>
<dbReference type="STRING" id="887929.HMP0721_0335"/>
<dbReference type="GO" id="GO:0004373">
    <property type="term" value="F:alpha-1,4-glucan glucosyltransferase (UDP-glucose donor) activity"/>
    <property type="evidence" value="ECO:0007669"/>
    <property type="project" value="InterPro"/>
</dbReference>
<sequence>MAKTDKLKILFAASEAFPFAKSGGLGDVIGSLPRAFPPDQTDVRVVIPKYGSIPDTYARQMTFIDSFYVHIGDQDQYVGIFSYKVDNVTFYFIDNEYYFKRPGLYGYYDEAERFVYFCRAVLEFIPYVDFYPNVLHCHDWQTALIPYLFKEQYQWHYQNTKTVFTIHNIKFQGVYGFSDISGILNFDYFPDAMEFYKDINFMKGALYSADLVTTVSPSYAEEIKDPYYGEHLDGVIRDIDWKELGILNGIDDKEYNPQTDPHIWSHYTTSYVKKLENKKALQEHMNLPVNNSKPIITMITRLTEQKGLDLMAAVIHEILQMDLQMIVLGTGEARYENMLREVAYAYPDKMRACITFDEDLSRKLYAGSDMFLMPSKFEPCGLSQMIAMRYGAVPIVRETGGLKDTVHYFNSEDKTGNGFSFATYNAHDMLFTIQKAVGLFYDEKDDWKTLTHNALKSDFNWRHSAETYLYHYKKICGKL</sequence>
<dbReference type="Pfam" id="PF08323">
    <property type="entry name" value="Glyco_transf_5"/>
    <property type="match status" value="1"/>
</dbReference>
<dbReference type="UniPathway" id="UPA00164"/>
<feature type="binding site" evidence="7">
    <location>
        <position position="21"/>
    </location>
    <ligand>
        <name>ADP-alpha-D-glucose</name>
        <dbReference type="ChEBI" id="CHEBI:57498"/>
    </ligand>
</feature>
<dbReference type="RefSeq" id="WP_006597754.1">
    <property type="nucleotide sequence ID" value="NZ_GL622359.1"/>
</dbReference>
<gene>
    <name evidence="7 10" type="primary">glgA</name>
    <name evidence="10" type="ORF">HMP0721_0335</name>
</gene>
<dbReference type="Pfam" id="PF00534">
    <property type="entry name" value="Glycos_transf_1"/>
    <property type="match status" value="1"/>
</dbReference>
<feature type="domain" description="Glycosyl transferase family 1" evidence="8">
    <location>
        <begin position="287"/>
        <end position="435"/>
    </location>
</feature>
<dbReference type="Gene3D" id="3.40.50.2000">
    <property type="entry name" value="Glycogen Phosphorylase B"/>
    <property type="match status" value="2"/>
</dbReference>
<dbReference type="NCBIfam" id="NF001898">
    <property type="entry name" value="PRK00654.1-1"/>
    <property type="match status" value="1"/>
</dbReference>
<comment type="pathway">
    <text evidence="7">Glycan biosynthesis; glycogen biosynthesis.</text>
</comment>
<evidence type="ECO:0000259" key="8">
    <source>
        <dbReference type="Pfam" id="PF00534"/>
    </source>
</evidence>
<dbReference type="Proteomes" id="UP000004754">
    <property type="component" value="Unassembled WGS sequence"/>
</dbReference>
<organism evidence="10 11">
    <name type="scientific">Pseudoramibacter alactolyticus ATCC 23263</name>
    <dbReference type="NCBI Taxonomy" id="887929"/>
    <lineage>
        <taxon>Bacteria</taxon>
        <taxon>Bacillati</taxon>
        <taxon>Bacillota</taxon>
        <taxon>Clostridia</taxon>
        <taxon>Eubacteriales</taxon>
        <taxon>Eubacteriaceae</taxon>
        <taxon>Pseudoramibacter</taxon>
    </lineage>
</organism>
<proteinExistence type="inferred from homology"/>
<dbReference type="AlphaFoldDB" id="E6MEA2"/>